<name>A0ABR4UKJ8_9FLAO</name>
<dbReference type="RefSeq" id="WP_034745657.1">
    <property type="nucleotide sequence ID" value="NZ_JPRI01000005.1"/>
</dbReference>
<keyword evidence="2" id="KW-1185">Reference proteome</keyword>
<evidence type="ECO:0000313" key="2">
    <source>
        <dbReference type="Proteomes" id="UP000028719"/>
    </source>
</evidence>
<organism evidence="1 2">
    <name type="scientific">Chryseobacterium vrystaatense</name>
    <dbReference type="NCBI Taxonomy" id="307480"/>
    <lineage>
        <taxon>Bacteria</taxon>
        <taxon>Pseudomonadati</taxon>
        <taxon>Bacteroidota</taxon>
        <taxon>Flavobacteriia</taxon>
        <taxon>Flavobacteriales</taxon>
        <taxon>Weeksellaceae</taxon>
        <taxon>Chryseobacterium group</taxon>
        <taxon>Chryseobacterium</taxon>
    </lineage>
</organism>
<gene>
    <name evidence="1" type="ORF">IW16_15280</name>
</gene>
<proteinExistence type="predicted"/>
<comment type="caution">
    <text evidence="1">The sequence shown here is derived from an EMBL/GenBank/DDBJ whole genome shotgun (WGS) entry which is preliminary data.</text>
</comment>
<evidence type="ECO:0000313" key="1">
    <source>
        <dbReference type="EMBL" id="KFF25366.1"/>
    </source>
</evidence>
<protein>
    <submittedName>
        <fullName evidence="1">Uncharacterized protein</fullName>
    </submittedName>
</protein>
<dbReference type="Proteomes" id="UP000028719">
    <property type="component" value="Unassembled WGS sequence"/>
</dbReference>
<dbReference type="EMBL" id="JPRI01000005">
    <property type="protein sequence ID" value="KFF25366.1"/>
    <property type="molecule type" value="Genomic_DNA"/>
</dbReference>
<accession>A0ABR4UKJ8</accession>
<reference evidence="1 2" key="1">
    <citation type="submission" date="2014-07" db="EMBL/GenBank/DDBJ databases">
        <title>Genome of Chryseobacterium vrystaatense LMG 22846.</title>
        <authorList>
            <person name="Pipes S.E."/>
            <person name="Stropko S.J."/>
            <person name="Newman J.D."/>
        </authorList>
    </citation>
    <scope>NUCLEOTIDE SEQUENCE [LARGE SCALE GENOMIC DNA]</scope>
    <source>
        <strain evidence="1 2">LMG 22846</strain>
    </source>
</reference>
<sequence>MNHHRLRKISFNDEGFTLDIPILDETHFISWNSIDTIIYGPEILYKDHSEFIIYLNRPPVIRLKENAWWLNRWTFRIKNKKKRKIRISDEWNRDFSVFIINISRYLENVKNVDLDRDRRKGILINRTETRKANSIEIKEHWKPEKTTDFKWEMVFDRYNKTVEDIYHRDKGI</sequence>